<feature type="transmembrane region" description="Helical" evidence="1">
    <location>
        <begin position="74"/>
        <end position="96"/>
    </location>
</feature>
<keyword evidence="1" id="KW-1133">Transmembrane helix</keyword>
<feature type="transmembrane region" description="Helical" evidence="1">
    <location>
        <begin position="12"/>
        <end position="39"/>
    </location>
</feature>
<proteinExistence type="predicted"/>
<keyword evidence="3" id="KW-1185">Reference proteome</keyword>
<accession>A0A845QVJ8</accession>
<dbReference type="NCBIfam" id="TIGR04086">
    <property type="entry name" value="TIGR04086_membr"/>
    <property type="match status" value="1"/>
</dbReference>
<dbReference type="InterPro" id="IPR023804">
    <property type="entry name" value="DUF3792_TM"/>
</dbReference>
<gene>
    <name evidence="2" type="ORF">D3Z33_08735</name>
</gene>
<feature type="transmembrane region" description="Helical" evidence="1">
    <location>
        <begin position="45"/>
        <end position="67"/>
    </location>
</feature>
<keyword evidence="1" id="KW-0812">Transmembrane</keyword>
<reference evidence="2 3" key="1">
    <citation type="submission" date="2018-08" db="EMBL/GenBank/DDBJ databases">
        <title>Murine metabolic-syndrome-specific gut microbial biobank.</title>
        <authorList>
            <person name="Liu C."/>
        </authorList>
    </citation>
    <scope>NUCLEOTIDE SEQUENCE [LARGE SCALE GENOMIC DNA]</scope>
    <source>
        <strain evidence="2 3">583</strain>
    </source>
</reference>
<protein>
    <submittedName>
        <fullName evidence="2">TIGR04086 family membrane protein</fullName>
    </submittedName>
</protein>
<feature type="transmembrane region" description="Helical" evidence="1">
    <location>
        <begin position="108"/>
        <end position="126"/>
    </location>
</feature>
<comment type="caution">
    <text evidence="2">The sequence shown here is derived from an EMBL/GenBank/DDBJ whole genome shotgun (WGS) entry which is preliminary data.</text>
</comment>
<dbReference type="RefSeq" id="WP_160197409.1">
    <property type="nucleotide sequence ID" value="NZ_QXXA01000009.1"/>
</dbReference>
<evidence type="ECO:0000313" key="3">
    <source>
        <dbReference type="Proteomes" id="UP000467132"/>
    </source>
</evidence>
<dbReference type="AlphaFoldDB" id="A0A845QVJ8"/>
<dbReference type="EMBL" id="QXXA01000009">
    <property type="protein sequence ID" value="NBI06937.1"/>
    <property type="molecule type" value="Genomic_DNA"/>
</dbReference>
<organism evidence="2 3">
    <name type="scientific">Senegalia massiliensis</name>
    <dbReference type="NCBI Taxonomy" id="1720316"/>
    <lineage>
        <taxon>Bacteria</taxon>
        <taxon>Bacillati</taxon>
        <taxon>Bacillota</taxon>
        <taxon>Clostridia</taxon>
        <taxon>Eubacteriales</taxon>
        <taxon>Clostridiaceae</taxon>
        <taxon>Senegalia</taxon>
    </lineage>
</organism>
<evidence type="ECO:0000256" key="1">
    <source>
        <dbReference type="SAM" id="Phobius"/>
    </source>
</evidence>
<dbReference type="Pfam" id="PF12670">
    <property type="entry name" value="DUF3792"/>
    <property type="match status" value="1"/>
</dbReference>
<keyword evidence="1" id="KW-0472">Membrane</keyword>
<dbReference type="Proteomes" id="UP000467132">
    <property type="component" value="Unassembled WGS sequence"/>
</dbReference>
<evidence type="ECO:0000313" key="2">
    <source>
        <dbReference type="EMBL" id="NBI06937.1"/>
    </source>
</evidence>
<sequence>MNTGKKNMNYVLLLGKSLLLSFIVTLILFVIFTLILTYTSLGEKWIPLVNTVILIISISLGAIKIAINSSKRGFINGGVLGLSYMLLLILFGFIVFKNTGIDIYSLTKLGIGVLVGIIAGMIGVNLK</sequence>
<name>A0A845QVJ8_9CLOT</name>